<name>A0A7W8FSW0_9BACL</name>
<keyword evidence="2" id="KW-1185">Reference proteome</keyword>
<proteinExistence type="predicted"/>
<protein>
    <submittedName>
        <fullName evidence="1">Uncharacterized protein</fullName>
    </submittedName>
</protein>
<sequence>MPPNRGFIPLIEDILIRNTLPIKQQKKRNFAKMLFEMRQEVNYKVFFRWLLYFFPVFQRHFLAYRGFPEPLENVDRR</sequence>
<comment type="caution">
    <text evidence="1">The sequence shown here is derived from an EMBL/GenBank/DDBJ whole genome shotgun (WGS) entry which is preliminary data.</text>
</comment>
<reference evidence="1 2" key="1">
    <citation type="submission" date="2020-08" db="EMBL/GenBank/DDBJ databases">
        <title>Genomic Encyclopedia of Type Strains, Phase IV (KMG-IV): sequencing the most valuable type-strain genomes for metagenomic binning, comparative biology and taxonomic classification.</title>
        <authorList>
            <person name="Goeker M."/>
        </authorList>
    </citation>
    <scope>NUCLEOTIDE SEQUENCE [LARGE SCALE GENOMIC DNA]</scope>
    <source>
        <strain evidence="1 2">DSM 15895</strain>
    </source>
</reference>
<evidence type="ECO:0000313" key="1">
    <source>
        <dbReference type="EMBL" id="MBB5180398.1"/>
    </source>
</evidence>
<accession>A0A7W8FSW0</accession>
<dbReference type="Proteomes" id="UP000525923">
    <property type="component" value="Unassembled WGS sequence"/>
</dbReference>
<dbReference type="EMBL" id="JACHHE010000004">
    <property type="protein sequence ID" value="MBB5180398.1"/>
    <property type="molecule type" value="Genomic_DNA"/>
</dbReference>
<gene>
    <name evidence="1" type="ORF">HNQ44_001826</name>
</gene>
<evidence type="ECO:0000313" key="2">
    <source>
        <dbReference type="Proteomes" id="UP000525923"/>
    </source>
</evidence>
<organism evidence="1 2">
    <name type="scientific">Planococcus koreensis</name>
    <dbReference type="NCBI Taxonomy" id="112331"/>
    <lineage>
        <taxon>Bacteria</taxon>
        <taxon>Bacillati</taxon>
        <taxon>Bacillota</taxon>
        <taxon>Bacilli</taxon>
        <taxon>Bacillales</taxon>
        <taxon>Caryophanaceae</taxon>
        <taxon>Planococcus</taxon>
    </lineage>
</organism>
<dbReference type="AlphaFoldDB" id="A0A7W8FSW0"/>